<evidence type="ECO:0000313" key="10">
    <source>
        <dbReference type="EMBL" id="ATE53223.1"/>
    </source>
</evidence>
<dbReference type="EMBL" id="CP023445">
    <property type="protein sequence ID" value="ATE53223.1"/>
    <property type="molecule type" value="Genomic_DNA"/>
</dbReference>
<feature type="region of interest" description="Disordered" evidence="7">
    <location>
        <begin position="280"/>
        <end position="301"/>
    </location>
</feature>
<dbReference type="AlphaFoldDB" id="A0A290Z2P9"/>
<keyword evidence="11" id="KW-1185">Reference proteome</keyword>
<accession>A0A290Z2P9</accession>
<dbReference type="SMART" id="SM00014">
    <property type="entry name" value="acidPPc"/>
    <property type="match status" value="1"/>
</dbReference>
<feature type="compositionally biased region" description="Low complexity" evidence="7">
    <location>
        <begin position="710"/>
        <end position="723"/>
    </location>
</feature>
<dbReference type="InterPro" id="IPR036938">
    <property type="entry name" value="PAP2/HPO_sf"/>
</dbReference>
<dbReference type="Gene3D" id="1.20.144.10">
    <property type="entry name" value="Phosphatidic acid phosphatase type 2/haloperoxidase"/>
    <property type="match status" value="1"/>
</dbReference>
<dbReference type="GO" id="GO:0016787">
    <property type="term" value="F:hydrolase activity"/>
    <property type="evidence" value="ECO:0007669"/>
    <property type="project" value="UniProtKB-KW"/>
</dbReference>
<keyword evidence="2" id="KW-1003">Cell membrane</keyword>
<dbReference type="SUPFAM" id="SSF48317">
    <property type="entry name" value="Acid phosphatase/Vanadium-dependent haloperoxidase"/>
    <property type="match status" value="1"/>
</dbReference>
<keyword evidence="4" id="KW-0378">Hydrolase</keyword>
<feature type="region of interest" description="Disordered" evidence="7">
    <location>
        <begin position="450"/>
        <end position="473"/>
    </location>
</feature>
<evidence type="ECO:0000259" key="9">
    <source>
        <dbReference type="SMART" id="SM00014"/>
    </source>
</evidence>
<feature type="compositionally biased region" description="Pro residues" evidence="7">
    <location>
        <begin position="724"/>
        <end position="741"/>
    </location>
</feature>
<keyword evidence="3 8" id="KW-0812">Transmembrane</keyword>
<feature type="compositionally biased region" description="Pro residues" evidence="7">
    <location>
        <begin position="697"/>
        <end position="709"/>
    </location>
</feature>
<feature type="region of interest" description="Disordered" evidence="7">
    <location>
        <begin position="656"/>
        <end position="751"/>
    </location>
</feature>
<feature type="transmembrane region" description="Helical" evidence="8">
    <location>
        <begin position="31"/>
        <end position="49"/>
    </location>
</feature>
<feature type="domain" description="Phosphatidic acid phosphatase type 2/haloperoxidase" evidence="9">
    <location>
        <begin position="63"/>
        <end position="169"/>
    </location>
</feature>
<dbReference type="RefSeq" id="WP_096492175.1">
    <property type="nucleotide sequence ID" value="NZ_CP023445.1"/>
</dbReference>
<feature type="compositionally biased region" description="Low complexity" evidence="7">
    <location>
        <begin position="558"/>
        <end position="572"/>
    </location>
</feature>
<name>A0A290Z2P9_9PSEU</name>
<evidence type="ECO:0000256" key="7">
    <source>
        <dbReference type="SAM" id="MobiDB-lite"/>
    </source>
</evidence>
<reference evidence="10" key="1">
    <citation type="submission" date="2017-09" db="EMBL/GenBank/DDBJ databases">
        <title>Complete Genome Sequence of ansamitocin-producing Bacterium Actinosynnema pretiosum X47.</title>
        <authorList>
            <person name="Cao G."/>
            <person name="Zong G."/>
            <person name="Zhong C."/>
            <person name="Fu J."/>
        </authorList>
    </citation>
    <scope>NUCLEOTIDE SEQUENCE [LARGE SCALE GENOMIC DNA]</scope>
    <source>
        <strain evidence="10">X47</strain>
    </source>
</reference>
<evidence type="ECO:0000256" key="4">
    <source>
        <dbReference type="ARBA" id="ARBA00022801"/>
    </source>
</evidence>
<evidence type="ECO:0000256" key="6">
    <source>
        <dbReference type="ARBA" id="ARBA00023136"/>
    </source>
</evidence>
<dbReference type="GO" id="GO:0005886">
    <property type="term" value="C:plasma membrane"/>
    <property type="evidence" value="ECO:0007669"/>
    <property type="project" value="UniProtKB-SubCell"/>
</dbReference>
<keyword evidence="6 8" id="KW-0472">Membrane</keyword>
<dbReference type="Pfam" id="PF01569">
    <property type="entry name" value="PAP2"/>
    <property type="match status" value="1"/>
</dbReference>
<feature type="compositionally biased region" description="Low complexity" evidence="7">
    <location>
        <begin position="578"/>
        <end position="590"/>
    </location>
</feature>
<dbReference type="Proteomes" id="UP000218505">
    <property type="component" value="Chromosome"/>
</dbReference>
<feature type="compositionally biased region" description="Low complexity" evidence="7">
    <location>
        <begin position="656"/>
        <end position="668"/>
    </location>
</feature>
<dbReference type="PANTHER" id="PTHR14969:SF62">
    <property type="entry name" value="DECAPRENYLPHOSPHORYL-5-PHOSPHORIBOSE PHOSPHATASE RV3807C-RELATED"/>
    <property type="match status" value="1"/>
</dbReference>
<dbReference type="KEGG" id="apre:CNX65_07910"/>
<evidence type="ECO:0000256" key="5">
    <source>
        <dbReference type="ARBA" id="ARBA00022989"/>
    </source>
</evidence>
<organism evidence="10 11">
    <name type="scientific">Actinosynnema pretiosum</name>
    <dbReference type="NCBI Taxonomy" id="42197"/>
    <lineage>
        <taxon>Bacteria</taxon>
        <taxon>Bacillati</taxon>
        <taxon>Actinomycetota</taxon>
        <taxon>Actinomycetes</taxon>
        <taxon>Pseudonocardiales</taxon>
        <taxon>Pseudonocardiaceae</taxon>
        <taxon>Actinosynnema</taxon>
    </lineage>
</organism>
<evidence type="ECO:0000256" key="2">
    <source>
        <dbReference type="ARBA" id="ARBA00022475"/>
    </source>
</evidence>
<dbReference type="PANTHER" id="PTHR14969">
    <property type="entry name" value="SPHINGOSINE-1-PHOSPHATE PHOSPHOHYDROLASE"/>
    <property type="match status" value="1"/>
</dbReference>
<proteinExistence type="predicted"/>
<keyword evidence="5 8" id="KW-1133">Transmembrane helix</keyword>
<evidence type="ECO:0000256" key="1">
    <source>
        <dbReference type="ARBA" id="ARBA00004651"/>
    </source>
</evidence>
<protein>
    <recommendedName>
        <fullName evidence="9">Phosphatidic acid phosphatase type 2/haloperoxidase domain-containing protein</fullName>
    </recommendedName>
</protein>
<evidence type="ECO:0000256" key="8">
    <source>
        <dbReference type="SAM" id="Phobius"/>
    </source>
</evidence>
<evidence type="ECO:0000256" key="3">
    <source>
        <dbReference type="ARBA" id="ARBA00022692"/>
    </source>
</evidence>
<comment type="subcellular location">
    <subcellularLocation>
        <location evidence="1">Cell membrane</location>
        <topology evidence="1">Multi-pass membrane protein</topology>
    </subcellularLocation>
</comment>
<feature type="region of interest" description="Disordered" evidence="7">
    <location>
        <begin position="495"/>
        <end position="629"/>
    </location>
</feature>
<feature type="region of interest" description="Disordered" evidence="7">
    <location>
        <begin position="188"/>
        <end position="225"/>
    </location>
</feature>
<gene>
    <name evidence="10" type="ORF">CNX65_07910</name>
</gene>
<dbReference type="InterPro" id="IPR000326">
    <property type="entry name" value="PAP2/HPO"/>
</dbReference>
<feature type="compositionally biased region" description="Pro residues" evidence="7">
    <location>
        <begin position="606"/>
        <end position="629"/>
    </location>
</feature>
<feature type="region of interest" description="Disordered" evidence="7">
    <location>
        <begin position="380"/>
        <end position="405"/>
    </location>
</feature>
<evidence type="ECO:0000313" key="11">
    <source>
        <dbReference type="Proteomes" id="UP000218505"/>
    </source>
</evidence>
<sequence>MSVPELSVDLHRLVAGWAAGLPDYVGTAADIATDAVVGVFVLLFALLLWRARREGSRDEQARAIVAPIAMVVAYLVSRTAKSLVEQDRPCRSMDVISECPPVGDWSFPSNHSAIAGAAAVAIVMCDRRQRWVVPVALLAGASRVFVGVHYPHDVLAGLLLGALVAAIMQKLAPLLPVPAWFAAPGNPEAAERGAADPRPCARATPDNGRPAGRGDALTAGRTAGRDEGRDAVAAKAEAALVSAAVNAAVSAAVGAAMGGPEAKAASRSIAASKALAEAARAELRRTSGDEPAQPTPTRVAQAPAATRLERLPDPTTAVQVAVTGAGDEATRMVQVSVVGAPPTRALPTPAPATDAPRAQVSGAEPTRALAAQGVDQTRALAGQGAEPGAMPEPGADPTRAMPAPGAEPTRALAAPGVDQTRALAALGVDPTKALSAPGGAAATRVVQAPSGGAAHGQGAEATRVQPAGAGAESTRVVRLPGARPDRGQAETEVLARVSADDAPPPRVESTRMVPLSGTTGAPPQVPAPLNLTRALPRSGSLQGLAGAPGGRRRAADQATVPAAEPVTPVPGAQGPGAQGPSAQGPSGQGPNAQGLSGQGRPAQGPSVPPVAVPPASTPPASTPPVAVPPAINPAAAAALAADLPAASTPATALFAAPGTPVATPAPAGFPGGRPTDPDAADTAVIHGLFRGGDHGPAAPPAPSRVPSPAPTANSTPTAAHTAAPTPPDAPRAPRRPVPPRDPATTDVLPRI</sequence>